<evidence type="ECO:0000256" key="2">
    <source>
        <dbReference type="ARBA" id="ARBA00022475"/>
    </source>
</evidence>
<dbReference type="EMBL" id="QUSM01000004">
    <property type="protein sequence ID" value="RGD73702.1"/>
    <property type="molecule type" value="Genomic_DNA"/>
</dbReference>
<reference evidence="7 8" key="1">
    <citation type="submission" date="2018-08" db="EMBL/GenBank/DDBJ databases">
        <title>A genome reference for cultivated species of the human gut microbiota.</title>
        <authorList>
            <person name="Zou Y."/>
            <person name="Xue W."/>
            <person name="Luo G."/>
        </authorList>
    </citation>
    <scope>NUCLEOTIDE SEQUENCE [LARGE SCALE GENOMIC DNA]</scope>
    <source>
        <strain evidence="7 8">AM25-6</strain>
    </source>
</reference>
<evidence type="ECO:0000256" key="1">
    <source>
        <dbReference type="ARBA" id="ARBA00004651"/>
    </source>
</evidence>
<feature type="transmembrane region" description="Helical" evidence="6">
    <location>
        <begin position="233"/>
        <end position="256"/>
    </location>
</feature>
<dbReference type="PANTHER" id="PTHR30213:SF0">
    <property type="entry name" value="UPF0761 MEMBRANE PROTEIN YIHY"/>
    <property type="match status" value="1"/>
</dbReference>
<protein>
    <submittedName>
        <fullName evidence="7">YihY/virulence factor BrkB family protein</fullName>
    </submittedName>
</protein>
<comment type="caution">
    <text evidence="7">The sequence shown here is derived from an EMBL/GenBank/DDBJ whole genome shotgun (WGS) entry which is preliminary data.</text>
</comment>
<comment type="subcellular location">
    <subcellularLocation>
        <location evidence="1">Cell membrane</location>
        <topology evidence="1">Multi-pass membrane protein</topology>
    </subcellularLocation>
</comment>
<keyword evidence="2" id="KW-1003">Cell membrane</keyword>
<keyword evidence="5 6" id="KW-0472">Membrane</keyword>
<feature type="transmembrane region" description="Helical" evidence="6">
    <location>
        <begin position="21"/>
        <end position="48"/>
    </location>
</feature>
<evidence type="ECO:0000313" key="8">
    <source>
        <dbReference type="Proteomes" id="UP000261212"/>
    </source>
</evidence>
<evidence type="ECO:0000313" key="7">
    <source>
        <dbReference type="EMBL" id="RGD73702.1"/>
    </source>
</evidence>
<dbReference type="AlphaFoldDB" id="A0A3E3DWP3"/>
<dbReference type="InterPro" id="IPR017039">
    <property type="entry name" value="Virul_fac_BrkB"/>
</dbReference>
<dbReference type="PANTHER" id="PTHR30213">
    <property type="entry name" value="INNER MEMBRANE PROTEIN YHJD"/>
    <property type="match status" value="1"/>
</dbReference>
<evidence type="ECO:0000256" key="6">
    <source>
        <dbReference type="SAM" id="Phobius"/>
    </source>
</evidence>
<accession>A0A3E3DWP3</accession>
<dbReference type="RefSeq" id="WP_117532346.1">
    <property type="nucleotide sequence ID" value="NZ_QUSM01000004.1"/>
</dbReference>
<dbReference type="GO" id="GO:0005886">
    <property type="term" value="C:plasma membrane"/>
    <property type="evidence" value="ECO:0007669"/>
    <property type="project" value="UniProtKB-SubCell"/>
</dbReference>
<evidence type="ECO:0000256" key="5">
    <source>
        <dbReference type="ARBA" id="ARBA00023136"/>
    </source>
</evidence>
<evidence type="ECO:0000256" key="4">
    <source>
        <dbReference type="ARBA" id="ARBA00022989"/>
    </source>
</evidence>
<dbReference type="PIRSF" id="PIRSF035875">
    <property type="entry name" value="RNase_BN"/>
    <property type="match status" value="1"/>
</dbReference>
<feature type="transmembrane region" description="Helical" evidence="6">
    <location>
        <begin position="173"/>
        <end position="192"/>
    </location>
</feature>
<gene>
    <name evidence="7" type="ORF">DW687_07925</name>
</gene>
<keyword evidence="4 6" id="KW-1133">Transmembrane helix</keyword>
<sequence length="295" mass="33914">MNLYQFLKDIKSSLDKLSEDFIYTFAAQSAFFMMFSFVPLIMIIVLLVQYLPLTQEELISISIHIFPQALSGFITDLFKGLYINYSGTVLLVTFLTLLWSASKGIYSISKGLNTIYKTKDERNYIQIRGVSLLYTICFGLIFLTVIILLIFGINIAKFLQSELFFIGDLHINYSYLGGFFLLLAIFLITFCVLPKRKCHILKELPGAIFSSAGWIIFSWLYSLYITKVGANSLIYGSLSAVILFMLWLYICMYIIFLGGELNVVLQTYDIKKIVKSWFSKPKKKATLKDYFKLLF</sequence>
<dbReference type="NCBIfam" id="TIGR00765">
    <property type="entry name" value="yihY_not_rbn"/>
    <property type="match status" value="1"/>
</dbReference>
<organism evidence="7 8">
    <name type="scientific">Anaerofustis stercorihominis</name>
    <dbReference type="NCBI Taxonomy" id="214853"/>
    <lineage>
        <taxon>Bacteria</taxon>
        <taxon>Bacillati</taxon>
        <taxon>Bacillota</taxon>
        <taxon>Clostridia</taxon>
        <taxon>Eubacteriales</taxon>
        <taxon>Eubacteriaceae</taxon>
        <taxon>Anaerofustis</taxon>
    </lineage>
</organism>
<feature type="transmembrane region" description="Helical" evidence="6">
    <location>
        <begin position="204"/>
        <end position="221"/>
    </location>
</feature>
<proteinExistence type="predicted"/>
<evidence type="ECO:0000256" key="3">
    <source>
        <dbReference type="ARBA" id="ARBA00022692"/>
    </source>
</evidence>
<name>A0A3E3DWP3_9FIRM</name>
<dbReference type="Pfam" id="PF03631">
    <property type="entry name" value="Virul_fac_BrkB"/>
    <property type="match status" value="1"/>
</dbReference>
<dbReference type="Proteomes" id="UP000261212">
    <property type="component" value="Unassembled WGS sequence"/>
</dbReference>
<feature type="transmembrane region" description="Helical" evidence="6">
    <location>
        <begin position="82"/>
        <end position="101"/>
    </location>
</feature>
<feature type="transmembrane region" description="Helical" evidence="6">
    <location>
        <begin position="132"/>
        <end position="153"/>
    </location>
</feature>
<keyword evidence="3 6" id="KW-0812">Transmembrane</keyword>